<dbReference type="EC" id="3.1.1.23" evidence="4"/>
<protein>
    <recommendedName>
        <fullName evidence="5">Monoacylglycerol lipase</fullName>
        <ecNumber evidence="4">3.1.1.23</ecNumber>
    </recommendedName>
</protein>
<dbReference type="Gene3D" id="3.40.50.1820">
    <property type="entry name" value="alpha/beta hydrolase"/>
    <property type="match status" value="1"/>
</dbReference>
<accession>A0A2U9PHL5</accession>
<comment type="catalytic activity">
    <reaction evidence="1">
        <text>Hydrolyzes glycerol monoesters of long-chain fatty acids.</text>
        <dbReference type="EC" id="3.1.1.23"/>
    </reaction>
</comment>
<evidence type="ECO:0000256" key="2">
    <source>
        <dbReference type="ARBA" id="ARBA00004191"/>
    </source>
</evidence>
<comment type="similarity">
    <text evidence="3">Belongs to the AB hydrolase superfamily.</text>
</comment>
<evidence type="ECO:0000313" key="7">
    <source>
        <dbReference type="EMBL" id="AWT51226.1"/>
    </source>
</evidence>
<evidence type="ECO:0000313" key="8">
    <source>
        <dbReference type="Proteomes" id="UP000011200"/>
    </source>
</evidence>
<evidence type="ECO:0000259" key="6">
    <source>
        <dbReference type="Pfam" id="PF12146"/>
    </source>
</evidence>
<gene>
    <name evidence="7" type="ORF">D806_002320</name>
</gene>
<dbReference type="PRINTS" id="PR00111">
    <property type="entry name" value="ABHYDROLASE"/>
</dbReference>
<dbReference type="SUPFAM" id="SSF53474">
    <property type="entry name" value="alpha/beta-Hydrolases"/>
    <property type="match status" value="1"/>
</dbReference>
<dbReference type="FunFam" id="3.40.50.1820:FF:000117">
    <property type="entry name" value="Monoglyceride lipase, putative"/>
    <property type="match status" value="1"/>
</dbReference>
<dbReference type="Proteomes" id="UP000011200">
    <property type="component" value="Chromosome"/>
</dbReference>
<dbReference type="InterPro" id="IPR022742">
    <property type="entry name" value="Hydrolase_4"/>
</dbReference>
<organism evidence="7 8">
    <name type="scientific">Mycolicibacterium smegmatis (strain MKD8)</name>
    <name type="common">Mycobacterium smegmatis</name>
    <dbReference type="NCBI Taxonomy" id="1214915"/>
    <lineage>
        <taxon>Bacteria</taxon>
        <taxon>Bacillati</taxon>
        <taxon>Actinomycetota</taxon>
        <taxon>Actinomycetes</taxon>
        <taxon>Mycobacteriales</taxon>
        <taxon>Mycobacteriaceae</taxon>
        <taxon>Mycolicibacterium</taxon>
    </lineage>
</organism>
<dbReference type="PANTHER" id="PTHR11614">
    <property type="entry name" value="PHOSPHOLIPASE-RELATED"/>
    <property type="match status" value="1"/>
</dbReference>
<proteinExistence type="inferred from homology"/>
<evidence type="ECO:0000256" key="4">
    <source>
        <dbReference type="ARBA" id="ARBA00013254"/>
    </source>
</evidence>
<name>A0A2U9PHL5_MYCSE</name>
<dbReference type="InterPro" id="IPR000073">
    <property type="entry name" value="AB_hydrolase_1"/>
</dbReference>
<dbReference type="AlphaFoldDB" id="A0A2U9PHL5"/>
<reference evidence="8" key="2">
    <citation type="submission" date="2018-03" db="EMBL/GenBank/DDBJ databases">
        <authorList>
            <person name="Derbyshire K."/>
            <person name="Gray T.A."/>
            <person name="Champion M."/>
        </authorList>
    </citation>
    <scope>NUCLEOTIDE SEQUENCE [LARGE SCALE GENOMIC DNA]</scope>
    <source>
        <strain evidence="8">MKD8</strain>
    </source>
</reference>
<sequence length="290" mass="30955">MVCCDATTLAMVSSTRSEHSFAGVGGVRIVYDVWTPDADPRGVIVLAHGYAEHAGRYHHVAQRFGAAGLLVYALDHRGHGRSGGKRVHLRELSEFVEDFRTLVGIAAKDHPTLPRIVLGHSMGGGIVFAYGAQYPDEYSAMVLSGPAVNAQDGVSPVLVAVAKVLGKVAPGIPVENLDADAVSRDPEVVAAYKADPMVHHGKLPAGIARALIGLGQTMPQRAAALTAPLLVVHGEKDRLIPVAGSRLLADRVASEDVHLKVYPELYHEVFNEPEQELVLDDVTSWIASHL</sequence>
<feature type="domain" description="Serine aminopeptidase S33" evidence="6">
    <location>
        <begin position="39"/>
        <end position="274"/>
    </location>
</feature>
<reference evidence="7 8" key="1">
    <citation type="journal article" date="2013" name="Genome Announc.">
        <title>Draft genome sequence of MKD8, a conjugal recipient Mycobacterium smegmatis strain.</title>
        <authorList>
            <person name="Gray T.A."/>
            <person name="Palumbo M.J."/>
            <person name="Derbyshire K.M."/>
        </authorList>
    </citation>
    <scope>NUCLEOTIDE SEQUENCE [LARGE SCALE GENOMIC DNA]</scope>
    <source>
        <strain evidence="7 8">MKD8</strain>
    </source>
</reference>
<dbReference type="InterPro" id="IPR051044">
    <property type="entry name" value="MAG_DAG_Lipase"/>
</dbReference>
<dbReference type="EMBL" id="CP027541">
    <property type="protein sequence ID" value="AWT51226.1"/>
    <property type="molecule type" value="Genomic_DNA"/>
</dbReference>
<evidence type="ECO:0000256" key="5">
    <source>
        <dbReference type="ARBA" id="ARBA00071261"/>
    </source>
</evidence>
<dbReference type="GO" id="GO:0047372">
    <property type="term" value="F:monoacylglycerol lipase activity"/>
    <property type="evidence" value="ECO:0007669"/>
    <property type="project" value="UniProtKB-EC"/>
</dbReference>
<comment type="subcellular location">
    <subcellularLocation>
        <location evidence="2">Secreted</location>
        <location evidence="2">Cell wall</location>
    </subcellularLocation>
</comment>
<dbReference type="InterPro" id="IPR029058">
    <property type="entry name" value="AB_hydrolase_fold"/>
</dbReference>
<evidence type="ECO:0000256" key="1">
    <source>
        <dbReference type="ARBA" id="ARBA00001613"/>
    </source>
</evidence>
<evidence type="ECO:0000256" key="3">
    <source>
        <dbReference type="ARBA" id="ARBA00008645"/>
    </source>
</evidence>
<dbReference type="Pfam" id="PF12146">
    <property type="entry name" value="Hydrolase_4"/>
    <property type="match status" value="1"/>
</dbReference>